<reference evidence="2" key="1">
    <citation type="submission" date="2018-05" db="EMBL/GenBank/DDBJ databases">
        <authorList>
            <person name="Lanie J.A."/>
            <person name="Ng W.-L."/>
            <person name="Kazmierczak K.M."/>
            <person name="Andrzejewski T.M."/>
            <person name="Davidsen T.M."/>
            <person name="Wayne K.J."/>
            <person name="Tettelin H."/>
            <person name="Glass J.I."/>
            <person name="Rusch D."/>
            <person name="Podicherti R."/>
            <person name="Tsui H.-C.T."/>
            <person name="Winkler M.E."/>
        </authorList>
    </citation>
    <scope>NUCLEOTIDE SEQUENCE</scope>
</reference>
<dbReference type="PANTHER" id="PTHR11371:SF31">
    <property type="entry name" value="EXTRACELLULAR NUCLEASE"/>
    <property type="match status" value="1"/>
</dbReference>
<dbReference type="Pfam" id="PF03372">
    <property type="entry name" value="Exo_endo_phos"/>
    <property type="match status" value="1"/>
</dbReference>
<evidence type="ECO:0000313" key="2">
    <source>
        <dbReference type="EMBL" id="SVB56089.1"/>
    </source>
</evidence>
<evidence type="ECO:0000259" key="1">
    <source>
        <dbReference type="Pfam" id="PF03372"/>
    </source>
</evidence>
<dbReference type="AlphaFoldDB" id="A0A382F091"/>
<organism evidence="2">
    <name type="scientific">marine metagenome</name>
    <dbReference type="NCBI Taxonomy" id="408172"/>
    <lineage>
        <taxon>unclassified sequences</taxon>
        <taxon>metagenomes</taxon>
        <taxon>ecological metagenomes</taxon>
    </lineage>
</organism>
<dbReference type="EMBL" id="UINC01047167">
    <property type="protein sequence ID" value="SVB56089.1"/>
    <property type="molecule type" value="Genomic_DNA"/>
</dbReference>
<dbReference type="GO" id="GO:0003824">
    <property type="term" value="F:catalytic activity"/>
    <property type="evidence" value="ECO:0007669"/>
    <property type="project" value="InterPro"/>
</dbReference>
<dbReference type="PANTHER" id="PTHR11371">
    <property type="entry name" value="DEOXYRIBONUCLEASE"/>
    <property type="match status" value="1"/>
</dbReference>
<protein>
    <recommendedName>
        <fullName evidence="1">Endonuclease/exonuclease/phosphatase domain-containing protein</fullName>
    </recommendedName>
</protein>
<feature type="non-terminal residue" evidence="2">
    <location>
        <position position="232"/>
    </location>
</feature>
<sequence>MPASQFSGLSFGTENTIEILTWNLENFPKSDEQTVEYVAQILTQLNCDIVALQEISSGSYFSVLVNRCNQLDEGNEWVGVKTSSGSYGLAYIYKANRINVEDIFEIFEQENIAFPREPFIIDCEINGSSFVLINNHLKCCGDGTIDSIDTNIDGTPDIPNENDDEARRQSASFFLEEYILNNYPESNVIVVGDLNDDIHEPRLSNVFWNFIENSEHFKFVDMQLALNGENEQ</sequence>
<dbReference type="InterPro" id="IPR005135">
    <property type="entry name" value="Endo/exonuclease/phosphatase"/>
</dbReference>
<proteinExistence type="predicted"/>
<dbReference type="SUPFAM" id="SSF56219">
    <property type="entry name" value="DNase I-like"/>
    <property type="match status" value="1"/>
</dbReference>
<name>A0A382F091_9ZZZZ</name>
<dbReference type="InterPro" id="IPR036691">
    <property type="entry name" value="Endo/exonu/phosph_ase_sf"/>
</dbReference>
<feature type="domain" description="Endonuclease/exonuclease/phosphatase" evidence="1">
    <location>
        <begin position="20"/>
        <end position="200"/>
    </location>
</feature>
<accession>A0A382F091</accession>
<gene>
    <name evidence="2" type="ORF">METZ01_LOCUS208943</name>
</gene>
<dbReference type="Gene3D" id="3.60.10.10">
    <property type="entry name" value="Endonuclease/exonuclease/phosphatase"/>
    <property type="match status" value="1"/>
</dbReference>